<keyword evidence="7 10" id="KW-0067">ATP-binding</keyword>
<evidence type="ECO:0000256" key="1">
    <source>
        <dbReference type="ARBA" id="ARBA00001946"/>
    </source>
</evidence>
<gene>
    <name evidence="10" type="primary">miaA</name>
    <name evidence="14" type="ORF">CRP01_00985</name>
</gene>
<comment type="cofactor">
    <cofactor evidence="1 10">
        <name>Mg(2+)</name>
        <dbReference type="ChEBI" id="CHEBI:18420"/>
    </cofactor>
</comment>
<dbReference type="SUPFAM" id="SSF52540">
    <property type="entry name" value="P-loop containing nucleoside triphosphate hydrolases"/>
    <property type="match status" value="2"/>
</dbReference>
<evidence type="ECO:0000256" key="12">
    <source>
        <dbReference type="RuleBase" id="RU003784"/>
    </source>
</evidence>
<dbReference type="Proteomes" id="UP000223913">
    <property type="component" value="Unassembled WGS sequence"/>
</dbReference>
<dbReference type="GO" id="GO:0005524">
    <property type="term" value="F:ATP binding"/>
    <property type="evidence" value="ECO:0007669"/>
    <property type="project" value="UniProtKB-UniRule"/>
</dbReference>
<evidence type="ECO:0000256" key="10">
    <source>
        <dbReference type="HAMAP-Rule" id="MF_00185"/>
    </source>
</evidence>
<dbReference type="HAMAP" id="MF_00185">
    <property type="entry name" value="IPP_trans"/>
    <property type="match status" value="1"/>
</dbReference>
<reference evidence="14 15" key="1">
    <citation type="submission" date="2017-10" db="EMBL/GenBank/DDBJ databases">
        <title>The draft genome sequence of Lewinella nigricans NBRC 102662.</title>
        <authorList>
            <person name="Wang K."/>
        </authorList>
    </citation>
    <scope>NUCLEOTIDE SEQUENCE [LARGE SCALE GENOMIC DNA]</scope>
    <source>
        <strain evidence="14 15">NBRC 102662</strain>
    </source>
</reference>
<dbReference type="Gene3D" id="3.40.50.300">
    <property type="entry name" value="P-loop containing nucleotide triphosphate hydrolases"/>
    <property type="match status" value="1"/>
</dbReference>
<evidence type="ECO:0000256" key="6">
    <source>
        <dbReference type="ARBA" id="ARBA00022741"/>
    </source>
</evidence>
<dbReference type="AlphaFoldDB" id="A0A2D0NJ88"/>
<feature type="region of interest" description="Interaction with substrate tRNA" evidence="10">
    <location>
        <begin position="47"/>
        <end position="50"/>
    </location>
</feature>
<name>A0A2D0NJ88_FLAN2</name>
<dbReference type="EMBL" id="PDUD01000001">
    <property type="protein sequence ID" value="PHN08517.1"/>
    <property type="molecule type" value="Genomic_DNA"/>
</dbReference>
<comment type="caution">
    <text evidence="10">Lacks conserved residue(s) required for the propagation of feature annotation.</text>
</comment>
<dbReference type="InterPro" id="IPR018022">
    <property type="entry name" value="IPT"/>
</dbReference>
<keyword evidence="4 10" id="KW-0808">Transferase</keyword>
<evidence type="ECO:0000256" key="8">
    <source>
        <dbReference type="ARBA" id="ARBA00022842"/>
    </source>
</evidence>
<keyword evidence="8 10" id="KW-0460">Magnesium</keyword>
<evidence type="ECO:0000256" key="4">
    <source>
        <dbReference type="ARBA" id="ARBA00022679"/>
    </source>
</evidence>
<comment type="function">
    <text evidence="2 10 12">Catalyzes the transfer of a dimethylallyl group onto the adenine at position 37 in tRNAs that read codons beginning with uridine, leading to the formation of N6-(dimethylallyl)adenosine (i(6)A).</text>
</comment>
<proteinExistence type="inferred from homology"/>
<evidence type="ECO:0000256" key="7">
    <source>
        <dbReference type="ARBA" id="ARBA00022840"/>
    </source>
</evidence>
<dbReference type="InterPro" id="IPR027417">
    <property type="entry name" value="P-loop_NTPase"/>
</dbReference>
<evidence type="ECO:0000256" key="9">
    <source>
        <dbReference type="ARBA" id="ARBA00049563"/>
    </source>
</evidence>
<evidence type="ECO:0000256" key="3">
    <source>
        <dbReference type="ARBA" id="ARBA00005842"/>
    </source>
</evidence>
<feature type="site" description="Interaction with substrate tRNA" evidence="10">
    <location>
        <position position="113"/>
    </location>
</feature>
<accession>A0A2D0NJ88</accession>
<dbReference type="Pfam" id="PF01715">
    <property type="entry name" value="IPPT"/>
    <property type="match status" value="1"/>
</dbReference>
<keyword evidence="15" id="KW-1185">Reference proteome</keyword>
<evidence type="ECO:0000256" key="2">
    <source>
        <dbReference type="ARBA" id="ARBA00003213"/>
    </source>
</evidence>
<evidence type="ECO:0000256" key="13">
    <source>
        <dbReference type="RuleBase" id="RU003785"/>
    </source>
</evidence>
<feature type="binding site" evidence="10">
    <location>
        <begin position="24"/>
        <end position="29"/>
    </location>
    <ligand>
        <name>substrate</name>
    </ligand>
</feature>
<keyword evidence="6 10" id="KW-0547">Nucleotide-binding</keyword>
<dbReference type="GO" id="GO:0006400">
    <property type="term" value="P:tRNA modification"/>
    <property type="evidence" value="ECO:0007669"/>
    <property type="project" value="TreeGrafter"/>
</dbReference>
<evidence type="ECO:0000256" key="5">
    <source>
        <dbReference type="ARBA" id="ARBA00022694"/>
    </source>
</evidence>
<evidence type="ECO:0000313" key="15">
    <source>
        <dbReference type="Proteomes" id="UP000223913"/>
    </source>
</evidence>
<keyword evidence="5 10" id="KW-0819">tRNA processing</keyword>
<evidence type="ECO:0000313" key="14">
    <source>
        <dbReference type="EMBL" id="PHN08517.1"/>
    </source>
</evidence>
<dbReference type="PANTHER" id="PTHR11088:SF60">
    <property type="entry name" value="TRNA DIMETHYLALLYLTRANSFERASE"/>
    <property type="match status" value="1"/>
</dbReference>
<dbReference type="Gene3D" id="1.10.20.140">
    <property type="match status" value="1"/>
</dbReference>
<protein>
    <recommendedName>
        <fullName evidence="10">tRNA dimethylallyltransferase</fullName>
        <ecNumber evidence="10">2.5.1.75</ecNumber>
    </recommendedName>
    <alternativeName>
        <fullName evidence="10">Dimethylallyl diphosphate:tRNA dimethylallyltransferase</fullName>
        <shortName evidence="10">DMAPP:tRNA dimethylallyltransferase</shortName>
        <shortName evidence="10">DMATase</shortName>
    </alternativeName>
    <alternativeName>
        <fullName evidence="10">Isopentenyl-diphosphate:tRNA isopentenyltransferase</fullName>
        <shortName evidence="10">IPP transferase</shortName>
        <shortName evidence="10">IPPT</shortName>
        <shortName evidence="10">IPTase</shortName>
    </alternativeName>
</protein>
<comment type="subunit">
    <text evidence="10">Monomer.</text>
</comment>
<dbReference type="GO" id="GO:0052381">
    <property type="term" value="F:tRNA dimethylallyltransferase activity"/>
    <property type="evidence" value="ECO:0007669"/>
    <property type="project" value="UniProtKB-UniRule"/>
</dbReference>
<sequence>MGIILEHPEHKQPKKYLLVVGGATASGKTGFAIQLARHFQTEIVSADSRQFYREMQIGTAKPTPEELSEAPHHLIGHISIETAYSVGDYEQEALRLLDDLYEKHKVVILCGGSGLFIKALCEGLDQFPEVPAEITAELQAAYEEHGLAFLQSELQAADPEYYGEVDQQNPRRLLRALSVIRASGKPFSSFRKQQPKSRDFTPVYLQIDWPREQLYARINQRVDLMLAAGLVEEARQLYAYRHLQALQTVGYQELFDHFSGLISLEEAVELIKRNSRRYAKRQLTWFRRDGFWEKFHPDDLQKALHYIGQKIEG</sequence>
<dbReference type="InterPro" id="IPR039657">
    <property type="entry name" value="Dimethylallyltransferase"/>
</dbReference>
<evidence type="ECO:0000256" key="11">
    <source>
        <dbReference type="RuleBase" id="RU003783"/>
    </source>
</evidence>
<comment type="catalytic activity">
    <reaction evidence="9 10 11">
        <text>adenosine(37) in tRNA + dimethylallyl diphosphate = N(6)-dimethylallyladenosine(37) in tRNA + diphosphate</text>
        <dbReference type="Rhea" id="RHEA:26482"/>
        <dbReference type="Rhea" id="RHEA-COMP:10162"/>
        <dbReference type="Rhea" id="RHEA-COMP:10375"/>
        <dbReference type="ChEBI" id="CHEBI:33019"/>
        <dbReference type="ChEBI" id="CHEBI:57623"/>
        <dbReference type="ChEBI" id="CHEBI:74411"/>
        <dbReference type="ChEBI" id="CHEBI:74415"/>
        <dbReference type="EC" id="2.5.1.75"/>
    </reaction>
</comment>
<comment type="caution">
    <text evidence="14">The sequence shown here is derived from an EMBL/GenBank/DDBJ whole genome shotgun (WGS) entry which is preliminary data.</text>
</comment>
<dbReference type="EC" id="2.5.1.75" evidence="10"/>
<dbReference type="OrthoDB" id="9776390at2"/>
<comment type="similarity">
    <text evidence="3 10 13">Belongs to the IPP transferase family.</text>
</comment>
<dbReference type="NCBIfam" id="TIGR00174">
    <property type="entry name" value="miaA"/>
    <property type="match status" value="1"/>
</dbReference>
<dbReference type="PANTHER" id="PTHR11088">
    <property type="entry name" value="TRNA DIMETHYLALLYLTRANSFERASE"/>
    <property type="match status" value="1"/>
</dbReference>
<organism evidence="14 15">
    <name type="scientific">Flavilitoribacter nigricans (strain ATCC 23147 / DSM 23189 / NBRC 102662 / NCIMB 1420 / SS-2)</name>
    <name type="common">Lewinella nigricans</name>
    <dbReference type="NCBI Taxonomy" id="1122177"/>
    <lineage>
        <taxon>Bacteria</taxon>
        <taxon>Pseudomonadati</taxon>
        <taxon>Bacteroidota</taxon>
        <taxon>Saprospiria</taxon>
        <taxon>Saprospirales</taxon>
        <taxon>Lewinellaceae</taxon>
        <taxon>Flavilitoribacter</taxon>
    </lineage>
</organism>
<feature type="binding site" evidence="10">
    <location>
        <begin position="22"/>
        <end position="29"/>
    </location>
    <ligand>
        <name>ATP</name>
        <dbReference type="ChEBI" id="CHEBI:30616"/>
    </ligand>
</feature>